<proteinExistence type="predicted"/>
<sequence>MGEIGEYWRDVKQNRRKRKREDPQRRRCWDWIVSTGTSCHYAKNRSMFTTYRRVPPGIVDKPKVIGIGTVELRVPHSPGDTQPPNVLVLKDFLHVPDAVCNGFNPMFLGGRSHFGKDVLQTRDDSDRPTWYATFYPGKNLYRLAIAGIRRERRILKRKVTALKRINRSTES</sequence>
<name>A0A0F4YQR2_RASE3</name>
<feature type="domain" description="Retrovirus-related Pol polyprotein from transposon TNT 1-94-like beta-barrel" evidence="1">
    <location>
        <begin position="31"/>
        <end position="101"/>
    </location>
</feature>
<reference evidence="2 3" key="1">
    <citation type="submission" date="2015-04" db="EMBL/GenBank/DDBJ databases">
        <authorList>
            <person name="Heijne W.H."/>
            <person name="Fedorova N.D."/>
            <person name="Nierman W.C."/>
            <person name="Vollebregt A.W."/>
            <person name="Zhao Z."/>
            <person name="Wu L."/>
            <person name="Kumar M."/>
            <person name="Stam H."/>
            <person name="van den Berg M.A."/>
            <person name="Pel H.J."/>
        </authorList>
    </citation>
    <scope>NUCLEOTIDE SEQUENCE [LARGE SCALE GENOMIC DNA]</scope>
    <source>
        <strain evidence="2 3">CBS 393.64</strain>
    </source>
</reference>
<dbReference type="RefSeq" id="XP_013326773.1">
    <property type="nucleotide sequence ID" value="XM_013471319.1"/>
</dbReference>
<dbReference type="Proteomes" id="UP000053958">
    <property type="component" value="Unassembled WGS sequence"/>
</dbReference>
<evidence type="ECO:0000259" key="1">
    <source>
        <dbReference type="Pfam" id="PF22936"/>
    </source>
</evidence>
<comment type="caution">
    <text evidence="2">The sequence shown here is derived from an EMBL/GenBank/DDBJ whole genome shotgun (WGS) entry which is preliminary data.</text>
</comment>
<dbReference type="Pfam" id="PF22936">
    <property type="entry name" value="Pol_BBD"/>
    <property type="match status" value="1"/>
</dbReference>
<evidence type="ECO:0000313" key="2">
    <source>
        <dbReference type="EMBL" id="KKA20161.1"/>
    </source>
</evidence>
<evidence type="ECO:0000313" key="3">
    <source>
        <dbReference type="Proteomes" id="UP000053958"/>
    </source>
</evidence>
<dbReference type="EMBL" id="LASV01000283">
    <property type="protein sequence ID" value="KKA20161.1"/>
    <property type="molecule type" value="Genomic_DNA"/>
</dbReference>
<organism evidence="2 3">
    <name type="scientific">Rasamsonia emersonii (strain ATCC 16479 / CBS 393.64 / IMI 116815)</name>
    <dbReference type="NCBI Taxonomy" id="1408163"/>
    <lineage>
        <taxon>Eukaryota</taxon>
        <taxon>Fungi</taxon>
        <taxon>Dikarya</taxon>
        <taxon>Ascomycota</taxon>
        <taxon>Pezizomycotina</taxon>
        <taxon>Eurotiomycetes</taxon>
        <taxon>Eurotiomycetidae</taxon>
        <taxon>Eurotiales</taxon>
        <taxon>Trichocomaceae</taxon>
        <taxon>Rasamsonia</taxon>
    </lineage>
</organism>
<dbReference type="InterPro" id="IPR054722">
    <property type="entry name" value="PolX-like_BBD"/>
</dbReference>
<dbReference type="GeneID" id="25318154"/>
<protein>
    <recommendedName>
        <fullName evidence="1">Retrovirus-related Pol polyprotein from transposon TNT 1-94-like beta-barrel domain-containing protein</fullName>
    </recommendedName>
</protein>
<keyword evidence="3" id="KW-1185">Reference proteome</keyword>
<dbReference type="AlphaFoldDB" id="A0A0F4YQR2"/>
<dbReference type="OrthoDB" id="4232400at2759"/>
<dbReference type="PANTHER" id="PTHR40628:SF1">
    <property type="entry name" value="CHROMO DOMAIN-CONTAINING PROTEIN"/>
    <property type="match status" value="1"/>
</dbReference>
<accession>A0A0F4YQR2</accession>
<dbReference type="PANTHER" id="PTHR40628">
    <property type="entry name" value="CHROMO DOMAIN-CONTAINING PROTEIN"/>
    <property type="match status" value="1"/>
</dbReference>
<gene>
    <name evidence="2" type="ORF">T310_5815</name>
</gene>